<organism evidence="2 3">
    <name type="scientific">Virgisporangium aliadipatigenens</name>
    <dbReference type="NCBI Taxonomy" id="741659"/>
    <lineage>
        <taxon>Bacteria</taxon>
        <taxon>Bacillati</taxon>
        <taxon>Actinomycetota</taxon>
        <taxon>Actinomycetes</taxon>
        <taxon>Micromonosporales</taxon>
        <taxon>Micromonosporaceae</taxon>
        <taxon>Virgisporangium</taxon>
    </lineage>
</organism>
<name>A0A8J4DS23_9ACTN</name>
<feature type="transmembrane region" description="Helical" evidence="1">
    <location>
        <begin position="197"/>
        <end position="217"/>
    </location>
</feature>
<feature type="transmembrane region" description="Helical" evidence="1">
    <location>
        <begin position="76"/>
        <end position="97"/>
    </location>
</feature>
<gene>
    <name evidence="2" type="ORF">Val02_45970</name>
</gene>
<dbReference type="GO" id="GO:0140359">
    <property type="term" value="F:ABC-type transporter activity"/>
    <property type="evidence" value="ECO:0007669"/>
    <property type="project" value="InterPro"/>
</dbReference>
<dbReference type="EMBL" id="BOPF01000017">
    <property type="protein sequence ID" value="GIJ47711.1"/>
    <property type="molecule type" value="Genomic_DNA"/>
</dbReference>
<accession>A0A8J4DS23</accession>
<comment type="caution">
    <text evidence="2">The sequence shown here is derived from an EMBL/GenBank/DDBJ whole genome shotgun (WGS) entry which is preliminary data.</text>
</comment>
<proteinExistence type="predicted"/>
<reference evidence="2" key="1">
    <citation type="submission" date="2021-01" db="EMBL/GenBank/DDBJ databases">
        <title>Whole genome shotgun sequence of Virgisporangium aliadipatigenens NBRC 105644.</title>
        <authorList>
            <person name="Komaki H."/>
            <person name="Tamura T."/>
        </authorList>
    </citation>
    <scope>NUCLEOTIDE SEQUENCE</scope>
    <source>
        <strain evidence="2">NBRC 105644</strain>
    </source>
</reference>
<feature type="transmembrane region" description="Helical" evidence="1">
    <location>
        <begin position="165"/>
        <end position="190"/>
    </location>
</feature>
<evidence type="ECO:0000313" key="2">
    <source>
        <dbReference type="EMBL" id="GIJ47711.1"/>
    </source>
</evidence>
<evidence type="ECO:0000256" key="1">
    <source>
        <dbReference type="SAM" id="Phobius"/>
    </source>
</evidence>
<sequence>MSEQTSVIHDIGYQRYSGPRLGRGYAVRSLYEHSLRTAFGVGRGMKSKIFPWGVVGVASLITVIIAAVSSTAGQRVISYVNLVDQMSVLIIIFLAVAAPELISRDLRAKVLPLYFARPVGRFDYVGAKFAALVASTWMAVGLPLVIVFAAVAFDADTVGDAWKEFTLLLGGLAYVLVLVLINAAVAMLVAACTGRRAFAAGGIVGVYLVTLPVSVVLSEIGTGAAQNLSGLPSPTMTGAGLRYWVTGDGPIDIGGFGWLYLLVSLVLVAGSIAVTHARYRRVDS</sequence>
<dbReference type="AlphaFoldDB" id="A0A8J4DS23"/>
<keyword evidence="1" id="KW-0472">Membrane</keyword>
<dbReference type="RefSeq" id="WP_203901226.1">
    <property type="nucleotide sequence ID" value="NZ_BOPF01000017.1"/>
</dbReference>
<keyword evidence="1" id="KW-0812">Transmembrane</keyword>
<dbReference type="Proteomes" id="UP000619260">
    <property type="component" value="Unassembled WGS sequence"/>
</dbReference>
<feature type="transmembrane region" description="Helical" evidence="1">
    <location>
        <begin position="49"/>
        <end position="70"/>
    </location>
</feature>
<protein>
    <submittedName>
        <fullName evidence="2">Membrane protein</fullName>
    </submittedName>
</protein>
<feature type="transmembrane region" description="Helical" evidence="1">
    <location>
        <begin position="129"/>
        <end position="153"/>
    </location>
</feature>
<dbReference type="GO" id="GO:0005886">
    <property type="term" value="C:plasma membrane"/>
    <property type="evidence" value="ECO:0007669"/>
    <property type="project" value="UniProtKB-SubCell"/>
</dbReference>
<keyword evidence="1" id="KW-1133">Transmembrane helix</keyword>
<keyword evidence="3" id="KW-1185">Reference proteome</keyword>
<evidence type="ECO:0000313" key="3">
    <source>
        <dbReference type="Proteomes" id="UP000619260"/>
    </source>
</evidence>
<feature type="transmembrane region" description="Helical" evidence="1">
    <location>
        <begin position="258"/>
        <end position="279"/>
    </location>
</feature>